<feature type="compositionally biased region" description="Low complexity" evidence="3">
    <location>
        <begin position="215"/>
        <end position="224"/>
    </location>
</feature>
<dbReference type="InterPro" id="IPR029071">
    <property type="entry name" value="Ubiquitin-like_domsf"/>
</dbReference>
<evidence type="ECO:0000256" key="2">
    <source>
        <dbReference type="PROSITE-ProRule" id="PRU00192"/>
    </source>
</evidence>
<name>A0A507FS36_9FUNG</name>
<dbReference type="PANTHER" id="PTHR47775:SF1">
    <property type="entry name" value="BUD SITE SELECTION PROTEIN 14"/>
    <property type="match status" value="1"/>
</dbReference>
<dbReference type="PROSITE" id="PS50200">
    <property type="entry name" value="RA"/>
    <property type="match status" value="1"/>
</dbReference>
<dbReference type="PROSITE" id="PS50002">
    <property type="entry name" value="SH3"/>
    <property type="match status" value="1"/>
</dbReference>
<dbReference type="AlphaFoldDB" id="A0A507FS36"/>
<dbReference type="Gene3D" id="2.30.30.40">
    <property type="entry name" value="SH3 Domains"/>
    <property type="match status" value="1"/>
</dbReference>
<dbReference type="InterPro" id="IPR001452">
    <property type="entry name" value="SH3_domain"/>
</dbReference>
<evidence type="ECO:0000313" key="6">
    <source>
        <dbReference type="EMBL" id="TPX78265.1"/>
    </source>
</evidence>
<dbReference type="InterPro" id="IPR053039">
    <property type="entry name" value="Polarity_Bud-Selection_Reg"/>
</dbReference>
<feature type="region of interest" description="Disordered" evidence="3">
    <location>
        <begin position="178"/>
        <end position="256"/>
    </location>
</feature>
<dbReference type="GO" id="GO:0030950">
    <property type="term" value="P:establishment or maintenance of actin cytoskeleton polarity"/>
    <property type="evidence" value="ECO:0007669"/>
    <property type="project" value="TreeGrafter"/>
</dbReference>
<dbReference type="Pfam" id="PF00788">
    <property type="entry name" value="RA"/>
    <property type="match status" value="1"/>
</dbReference>
<feature type="compositionally biased region" description="Polar residues" evidence="3">
    <location>
        <begin position="287"/>
        <end position="296"/>
    </location>
</feature>
<gene>
    <name evidence="6" type="ORF">CcCBS67573_g00442</name>
</gene>
<reference evidence="6 7" key="1">
    <citation type="journal article" date="2019" name="Sci. Rep.">
        <title>Comparative genomics of chytrid fungi reveal insights into the obligate biotrophic and pathogenic lifestyle of Synchytrium endobioticum.</title>
        <authorList>
            <person name="van de Vossenberg B.T.L.H."/>
            <person name="Warris S."/>
            <person name="Nguyen H.D.T."/>
            <person name="van Gent-Pelzer M.P.E."/>
            <person name="Joly D.L."/>
            <person name="van de Geest H.C."/>
            <person name="Bonants P.J.M."/>
            <person name="Smith D.S."/>
            <person name="Levesque C.A."/>
            <person name="van der Lee T.A.J."/>
        </authorList>
    </citation>
    <scope>NUCLEOTIDE SEQUENCE [LARGE SCALE GENOMIC DNA]</scope>
    <source>
        <strain evidence="6 7">CBS 675.73</strain>
    </source>
</reference>
<dbReference type="OrthoDB" id="196165at2759"/>
<sequence>MGGAAPQKLSLSLPAKGGPSSGYGIGVPMPPAIGATAPTGASTVNAVGVHELLVRMALMDEPIDPLSMYAVNTFVASLDGQVSVIKGDALALLDDSNSYWWLVRCRKTDEIGYIPAENIETPFERLARLNEKRNVILGCLTEEDAVAGPVPVSHSKRIVFAPTIEIFEEFDLFDDSPDDEDFAEGRNYPSSDAETDAESIYSPQDELASPTIMASTESSNSPSSAVDAEEPLSSPKSPLKINTSPATEKPESPNLRKQSIGGLLHKVLKHPSVSVVSAKPLVPSPITPIQNQTSMPPIQFEKPGLNDQQQPHSDKPTINVLRVYAGNVDLQATFKTIELKPDTTTLDVLKSVLTRFKLQSHRAEDYYLSVLHMDSLEKRLPDDAIMQQVIEALQRKKLPGVSSIHSSASRVREWTRSDGTVVSRVSMNDDKIIKVIVNKKKLASRQEGKSAGGVAALSYAHGNQLLLRIFMEVEDKGTLSVVAVGGGGGGTTTRQTDRIYKTISVGQEQTVKDVLEIGRKKFASIGVTESVQLQLCSLLHGAETVLEPHETVASILQEVQDVVQEADFLMRAVGTHDTAVDSSSLRTPPRSPSMKN</sequence>
<dbReference type="GO" id="GO:0007165">
    <property type="term" value="P:signal transduction"/>
    <property type="evidence" value="ECO:0007669"/>
    <property type="project" value="InterPro"/>
</dbReference>
<feature type="domain" description="Ras-associating" evidence="5">
    <location>
        <begin position="317"/>
        <end position="384"/>
    </location>
</feature>
<dbReference type="InterPro" id="IPR000159">
    <property type="entry name" value="RA_dom"/>
</dbReference>
<keyword evidence="7" id="KW-1185">Reference proteome</keyword>
<dbReference type="PANTHER" id="PTHR47775">
    <property type="entry name" value="BUD SITE SELECTION PROTEIN 14"/>
    <property type="match status" value="1"/>
</dbReference>
<evidence type="ECO:0000256" key="3">
    <source>
        <dbReference type="SAM" id="MobiDB-lite"/>
    </source>
</evidence>
<dbReference type="SUPFAM" id="SSF50044">
    <property type="entry name" value="SH3-domain"/>
    <property type="match status" value="1"/>
</dbReference>
<evidence type="ECO:0000259" key="4">
    <source>
        <dbReference type="PROSITE" id="PS50002"/>
    </source>
</evidence>
<evidence type="ECO:0008006" key="8">
    <source>
        <dbReference type="Google" id="ProtNLM"/>
    </source>
</evidence>
<dbReference type="GO" id="GO:0051286">
    <property type="term" value="C:cell tip"/>
    <property type="evidence" value="ECO:0007669"/>
    <property type="project" value="TreeGrafter"/>
</dbReference>
<dbReference type="EMBL" id="QEAP01000006">
    <property type="protein sequence ID" value="TPX78265.1"/>
    <property type="molecule type" value="Genomic_DNA"/>
</dbReference>
<dbReference type="GO" id="GO:0015630">
    <property type="term" value="C:microtubule cytoskeleton"/>
    <property type="evidence" value="ECO:0007669"/>
    <property type="project" value="TreeGrafter"/>
</dbReference>
<keyword evidence="1 2" id="KW-0728">SH3 domain</keyword>
<comment type="caution">
    <text evidence="6">The sequence shown here is derived from an EMBL/GenBank/DDBJ whole genome shotgun (WGS) entry which is preliminary data.</text>
</comment>
<dbReference type="Pfam" id="PF00018">
    <property type="entry name" value="SH3_1"/>
    <property type="match status" value="1"/>
</dbReference>
<evidence type="ECO:0000313" key="7">
    <source>
        <dbReference type="Proteomes" id="UP000320333"/>
    </source>
</evidence>
<organism evidence="6 7">
    <name type="scientific">Chytriomyces confervae</name>
    <dbReference type="NCBI Taxonomy" id="246404"/>
    <lineage>
        <taxon>Eukaryota</taxon>
        <taxon>Fungi</taxon>
        <taxon>Fungi incertae sedis</taxon>
        <taxon>Chytridiomycota</taxon>
        <taxon>Chytridiomycota incertae sedis</taxon>
        <taxon>Chytridiomycetes</taxon>
        <taxon>Chytridiales</taxon>
        <taxon>Chytriomycetaceae</taxon>
        <taxon>Chytriomyces</taxon>
    </lineage>
</organism>
<proteinExistence type="predicted"/>
<dbReference type="InterPro" id="IPR036028">
    <property type="entry name" value="SH3-like_dom_sf"/>
</dbReference>
<dbReference type="Proteomes" id="UP000320333">
    <property type="component" value="Unassembled WGS sequence"/>
</dbReference>
<feature type="region of interest" description="Disordered" evidence="3">
    <location>
        <begin position="282"/>
        <end position="313"/>
    </location>
</feature>
<feature type="compositionally biased region" description="Polar residues" evidence="3">
    <location>
        <begin position="234"/>
        <end position="246"/>
    </location>
</feature>
<dbReference type="SMART" id="SM00326">
    <property type="entry name" value="SH3"/>
    <property type="match status" value="1"/>
</dbReference>
<evidence type="ECO:0000259" key="5">
    <source>
        <dbReference type="PROSITE" id="PS50200"/>
    </source>
</evidence>
<dbReference type="SUPFAM" id="SSF54236">
    <property type="entry name" value="Ubiquitin-like"/>
    <property type="match status" value="1"/>
</dbReference>
<dbReference type="Gene3D" id="3.10.20.90">
    <property type="entry name" value="Phosphatidylinositol 3-kinase Catalytic Subunit, Chain A, domain 1"/>
    <property type="match status" value="1"/>
</dbReference>
<accession>A0A507FS36</accession>
<evidence type="ECO:0000256" key="1">
    <source>
        <dbReference type="ARBA" id="ARBA00022443"/>
    </source>
</evidence>
<dbReference type="STRING" id="246404.A0A507FS36"/>
<dbReference type="GO" id="GO:0008104">
    <property type="term" value="P:intracellular protein localization"/>
    <property type="evidence" value="ECO:0007669"/>
    <property type="project" value="TreeGrafter"/>
</dbReference>
<feature type="domain" description="SH3" evidence="4">
    <location>
        <begin position="63"/>
        <end position="124"/>
    </location>
</feature>
<dbReference type="SMART" id="SM00314">
    <property type="entry name" value="RA"/>
    <property type="match status" value="1"/>
</dbReference>
<protein>
    <recommendedName>
        <fullName evidence="8">SH3 domain-containing protein</fullName>
    </recommendedName>
</protein>